<evidence type="ECO:0000313" key="3">
    <source>
        <dbReference type="EMBL" id="KAF5832252.1"/>
    </source>
</evidence>
<organism evidence="3 4">
    <name type="scientific">Dunaliella salina</name>
    <name type="common">Green alga</name>
    <name type="synonym">Protococcus salinus</name>
    <dbReference type="NCBI Taxonomy" id="3046"/>
    <lineage>
        <taxon>Eukaryota</taxon>
        <taxon>Viridiplantae</taxon>
        <taxon>Chlorophyta</taxon>
        <taxon>core chlorophytes</taxon>
        <taxon>Chlorophyceae</taxon>
        <taxon>CS clade</taxon>
        <taxon>Chlamydomonadales</taxon>
        <taxon>Dunaliellaceae</taxon>
        <taxon>Dunaliella</taxon>
    </lineage>
</organism>
<dbReference type="CDD" id="cd02000">
    <property type="entry name" value="TPP_E1_PDC_ADC_BCADC"/>
    <property type="match status" value="1"/>
</dbReference>
<dbReference type="InterPro" id="IPR050771">
    <property type="entry name" value="Alpha-ketoacid_DH_E1_comp"/>
</dbReference>
<name>A0ABQ7GCC0_DUNSA</name>
<evidence type="ECO:0000256" key="1">
    <source>
        <dbReference type="ARBA" id="ARBA00023002"/>
    </source>
</evidence>
<evidence type="ECO:0000259" key="2">
    <source>
        <dbReference type="Pfam" id="PF00676"/>
    </source>
</evidence>
<dbReference type="PANTHER" id="PTHR43380:SF1">
    <property type="entry name" value="2-OXOISOVALERATE DEHYDROGENASE SUBUNIT ALPHA, MITOCHONDRIAL"/>
    <property type="match status" value="1"/>
</dbReference>
<dbReference type="Proteomes" id="UP000815325">
    <property type="component" value="Unassembled WGS sequence"/>
</dbReference>
<accession>A0ABQ7GCC0</accession>
<keyword evidence="1" id="KW-0560">Oxidoreductase</keyword>
<evidence type="ECO:0000313" key="4">
    <source>
        <dbReference type="Proteomes" id="UP000815325"/>
    </source>
</evidence>
<dbReference type="Pfam" id="PF00676">
    <property type="entry name" value="E1_dh"/>
    <property type="match status" value="1"/>
</dbReference>
<dbReference type="PANTHER" id="PTHR43380">
    <property type="entry name" value="2-OXOISOVALERATE DEHYDROGENASE SUBUNIT ALPHA, MITOCHONDRIAL"/>
    <property type="match status" value="1"/>
</dbReference>
<keyword evidence="4" id="KW-1185">Reference proteome</keyword>
<sequence length="405" mass="44585">MLAHACKHGYTTLQYVLVYGCRMLDADGNDQGGTEQPDMSRDIALRVYEAMAKTQIMDDICYQSQRQGRFSFYLTSAGEEAATVGSAAALASTDEVFAQYREQGVLMYRGFSFQKFADQLYGNMFESGKGRQMPIHYGSSDLHFQTISSPLATQMLHACGAAYALKMEQSTSISACYFGEGAASEGDAAAALNFAAVLGVPCLFICRNNGYAISTPIHEQYKGDGVCARAFANGMIAIRVDGGDARAVYHACSYAREKAIEGCQPILVECLSYRSGHHSTSDDSSRYRSNFEALSYPCPVRRFGHWIQSKGWWSDEEEEALRKHTRKQISQALSEAASQPKPDLSNLFTDVYAQVTPNLQEQMAETLQFVAKHPGMVPPGVPINPPFLRGMDDSQLVNWSNGDQD</sequence>
<feature type="domain" description="Dehydrogenase E1 component" evidence="2">
    <location>
        <begin position="49"/>
        <end position="343"/>
    </location>
</feature>
<dbReference type="Gene3D" id="3.40.50.970">
    <property type="match status" value="1"/>
</dbReference>
<gene>
    <name evidence="3" type="ORF">DUNSADRAFT_11924</name>
</gene>
<comment type="caution">
    <text evidence="3">The sequence shown here is derived from an EMBL/GenBank/DDBJ whole genome shotgun (WGS) entry which is preliminary data.</text>
</comment>
<reference evidence="3" key="1">
    <citation type="submission" date="2017-08" db="EMBL/GenBank/DDBJ databases">
        <authorList>
            <person name="Polle J.E."/>
            <person name="Barry K."/>
            <person name="Cushman J."/>
            <person name="Schmutz J."/>
            <person name="Tran D."/>
            <person name="Hathwaick L.T."/>
            <person name="Yim W.C."/>
            <person name="Jenkins J."/>
            <person name="Mckie-Krisberg Z.M."/>
            <person name="Prochnik S."/>
            <person name="Lindquist E."/>
            <person name="Dockter R.B."/>
            <person name="Adam C."/>
            <person name="Molina H."/>
            <person name="Bunkerborg J."/>
            <person name="Jin E."/>
            <person name="Buchheim M."/>
            <person name="Magnuson J."/>
        </authorList>
    </citation>
    <scope>NUCLEOTIDE SEQUENCE</scope>
    <source>
        <strain evidence="3">CCAP 19/18</strain>
    </source>
</reference>
<dbReference type="InterPro" id="IPR029061">
    <property type="entry name" value="THDP-binding"/>
</dbReference>
<dbReference type="InterPro" id="IPR001017">
    <property type="entry name" value="DH_E1"/>
</dbReference>
<protein>
    <submittedName>
        <fullName evidence="3">Thiamine diphosphate-binding protein</fullName>
    </submittedName>
</protein>
<dbReference type="SUPFAM" id="SSF52518">
    <property type="entry name" value="Thiamin diphosphate-binding fold (THDP-binding)"/>
    <property type="match status" value="1"/>
</dbReference>
<proteinExistence type="predicted"/>
<dbReference type="PROSITE" id="PS51257">
    <property type="entry name" value="PROKAR_LIPOPROTEIN"/>
    <property type="match status" value="1"/>
</dbReference>
<dbReference type="EMBL" id="MU069886">
    <property type="protein sequence ID" value="KAF5832252.1"/>
    <property type="molecule type" value="Genomic_DNA"/>
</dbReference>